<evidence type="ECO:0000256" key="2">
    <source>
        <dbReference type="ARBA" id="ARBA00004856"/>
    </source>
</evidence>
<comment type="cofactor">
    <cofactor evidence="13">
        <name>heme</name>
        <dbReference type="ChEBI" id="CHEBI:30413"/>
    </cofactor>
    <text evidence="13">Binds 2 heme groups.</text>
</comment>
<dbReference type="Proteomes" id="UP000298714">
    <property type="component" value="Chromosome"/>
</dbReference>
<comment type="PTM">
    <text evidence="13">Binds 2 heme groups per subunit.</text>
</comment>
<dbReference type="GO" id="GO:0020037">
    <property type="term" value="F:heme binding"/>
    <property type="evidence" value="ECO:0007669"/>
    <property type="project" value="InterPro"/>
</dbReference>
<name>A0A4D7C509_9SPHN</name>
<dbReference type="GO" id="GO:0009055">
    <property type="term" value="F:electron transfer activity"/>
    <property type="evidence" value="ECO:0007669"/>
    <property type="project" value="InterPro"/>
</dbReference>
<dbReference type="EMBL" id="CP039704">
    <property type="protein sequence ID" value="QCI78640.1"/>
    <property type="molecule type" value="Genomic_DNA"/>
</dbReference>
<feature type="binding site" description="axial binding residue" evidence="14">
    <location>
        <position position="188"/>
    </location>
    <ligand>
        <name>heme c</name>
        <dbReference type="ChEBI" id="CHEBI:61717"/>
        <label>2</label>
    </ligand>
    <ligandPart>
        <name>Fe</name>
        <dbReference type="ChEBI" id="CHEBI:18248"/>
    </ligandPart>
</feature>
<dbReference type="InterPro" id="IPR004852">
    <property type="entry name" value="Di-haem_cyt_c_peroxidsae"/>
</dbReference>
<dbReference type="InterPro" id="IPR051395">
    <property type="entry name" value="Cytochrome_c_Peroxidase/MauG"/>
</dbReference>
<feature type="binding site" description="covalent" evidence="13">
    <location>
        <position position="184"/>
    </location>
    <ligand>
        <name>heme c</name>
        <dbReference type="ChEBI" id="CHEBI:61717"/>
        <label>2</label>
    </ligand>
</feature>
<evidence type="ECO:0000256" key="5">
    <source>
        <dbReference type="ARBA" id="ARBA00022723"/>
    </source>
</evidence>
<dbReference type="InterPro" id="IPR009056">
    <property type="entry name" value="Cyt_c-like_dom"/>
</dbReference>
<evidence type="ECO:0000256" key="11">
    <source>
        <dbReference type="ARBA" id="ARBA00058991"/>
    </source>
</evidence>
<evidence type="ECO:0000256" key="13">
    <source>
        <dbReference type="PIRSR" id="PIRSR000294-1"/>
    </source>
</evidence>
<feature type="binding site" description="axial binding residue" evidence="14">
    <location>
        <position position="43"/>
    </location>
    <ligand>
        <name>heme c</name>
        <dbReference type="ChEBI" id="CHEBI:61717"/>
        <label>1</label>
    </ligand>
    <ligandPart>
        <name>Fe</name>
        <dbReference type="ChEBI" id="CHEBI:18248"/>
    </ligandPart>
</feature>
<organism evidence="16 17">
    <name type="scientific">Hankyongella ginsenosidimutans</name>
    <dbReference type="NCBI Taxonomy" id="1763828"/>
    <lineage>
        <taxon>Bacteria</taxon>
        <taxon>Pseudomonadati</taxon>
        <taxon>Pseudomonadota</taxon>
        <taxon>Alphaproteobacteria</taxon>
        <taxon>Sphingomonadales</taxon>
        <taxon>Sphingomonadaceae</taxon>
        <taxon>Hankyongella</taxon>
    </lineage>
</organism>
<protein>
    <recommendedName>
        <fullName evidence="12">Methylamine utilization protein MauG</fullName>
    </recommendedName>
</protein>
<dbReference type="InterPro" id="IPR026259">
    <property type="entry name" value="MauG/Cytc_peroxidase"/>
</dbReference>
<evidence type="ECO:0000256" key="7">
    <source>
        <dbReference type="ARBA" id="ARBA00022764"/>
    </source>
</evidence>
<keyword evidence="17" id="KW-1185">Reference proteome</keyword>
<keyword evidence="6" id="KW-0732">Signal</keyword>
<evidence type="ECO:0000256" key="9">
    <source>
        <dbReference type="ARBA" id="ARBA00023002"/>
    </source>
</evidence>
<dbReference type="KEGG" id="hgn:E6W36_00340"/>
<dbReference type="GO" id="GO:0004130">
    <property type="term" value="F:cytochrome-c peroxidase activity"/>
    <property type="evidence" value="ECO:0007669"/>
    <property type="project" value="TreeGrafter"/>
</dbReference>
<dbReference type="PANTHER" id="PTHR30600">
    <property type="entry name" value="CYTOCHROME C PEROXIDASE-RELATED"/>
    <property type="match status" value="1"/>
</dbReference>
<sequence>MERRAICRSPENPQTPEKIALGRKLYFDPSLSKTGTVACASCHDPRAGFEDGKDRSIGVTGERLPRHSPTTINLAWSEAYFWDGRAASLEEQALGPIAAEKEMGMPHDLVVSKLQANPEYTRQFAAAFPGEDISIQTFAKAIAAFERTLTFTASPFDAWLAGDEDAISATAKRGFMVFNGKGRCAECHSGWNFTDDSFHDIGLKSEDQGRYAILQIDALKHAFKTPGLRNIRERAPYMHDGSLPTLASVIDHYNDGFVHRETLSDLIKPLGLTKVEKAELVAFLETLSTPVPEDLKHDAEKMDKSAALVTGNTSGGR</sequence>
<dbReference type="FunFam" id="1.10.760.10:FF:000019">
    <property type="entry name" value="Di-heme cytochrome C peroxidase"/>
    <property type="match status" value="1"/>
</dbReference>
<evidence type="ECO:0000256" key="10">
    <source>
        <dbReference type="ARBA" id="ARBA00023004"/>
    </source>
</evidence>
<evidence type="ECO:0000313" key="17">
    <source>
        <dbReference type="Proteomes" id="UP000298714"/>
    </source>
</evidence>
<accession>A0A4D7C509</accession>
<comment type="function">
    <text evidence="11">Involved in methylamine metabolism. Essential for the maturation of the beta subunit of MADH, presumably via a step in the biosynthesis of tryptophan tryptophylquinone (TTQ), the cofactor of MADH.</text>
</comment>
<feature type="binding site" description="covalent" evidence="13">
    <location>
        <position position="42"/>
    </location>
    <ligand>
        <name>heme c</name>
        <dbReference type="ChEBI" id="CHEBI:61717"/>
        <label>1</label>
    </ligand>
</feature>
<evidence type="ECO:0000256" key="1">
    <source>
        <dbReference type="ARBA" id="ARBA00004418"/>
    </source>
</evidence>
<evidence type="ECO:0000259" key="15">
    <source>
        <dbReference type="PROSITE" id="PS51007"/>
    </source>
</evidence>
<evidence type="ECO:0000313" key="16">
    <source>
        <dbReference type="EMBL" id="QCI78640.1"/>
    </source>
</evidence>
<dbReference type="GO" id="GO:0042597">
    <property type="term" value="C:periplasmic space"/>
    <property type="evidence" value="ECO:0007669"/>
    <property type="project" value="UniProtKB-SubCell"/>
</dbReference>
<keyword evidence="8" id="KW-0249">Electron transport</keyword>
<proteinExistence type="predicted"/>
<keyword evidence="5 14" id="KW-0479">Metal-binding</keyword>
<feature type="binding site" description="covalent" evidence="13">
    <location>
        <position position="39"/>
    </location>
    <ligand>
        <name>heme c</name>
        <dbReference type="ChEBI" id="CHEBI:61717"/>
        <label>1</label>
    </ligand>
</feature>
<keyword evidence="10 14" id="KW-0408">Iron</keyword>
<comment type="subcellular location">
    <subcellularLocation>
        <location evidence="1">Periplasm</location>
    </subcellularLocation>
</comment>
<feature type="binding site" description="covalent" evidence="13">
    <location>
        <position position="187"/>
    </location>
    <ligand>
        <name>heme c</name>
        <dbReference type="ChEBI" id="CHEBI:61717"/>
        <label>2</label>
    </ligand>
</feature>
<evidence type="ECO:0000256" key="6">
    <source>
        <dbReference type="ARBA" id="ARBA00022729"/>
    </source>
</evidence>
<dbReference type="SMR" id="A0A4D7C509"/>
<dbReference type="InterPro" id="IPR036909">
    <property type="entry name" value="Cyt_c-like_dom_sf"/>
</dbReference>
<keyword evidence="3" id="KW-0813">Transport</keyword>
<dbReference type="SUPFAM" id="SSF46626">
    <property type="entry name" value="Cytochrome c"/>
    <property type="match status" value="2"/>
</dbReference>
<comment type="pathway">
    <text evidence="2">One-carbon metabolism; methylamine degradation.</text>
</comment>
<evidence type="ECO:0000256" key="12">
    <source>
        <dbReference type="ARBA" id="ARBA00073576"/>
    </source>
</evidence>
<keyword evidence="9" id="KW-0560">Oxidoreductase</keyword>
<keyword evidence="4 13" id="KW-0349">Heme</keyword>
<dbReference type="PANTHER" id="PTHR30600:SF10">
    <property type="entry name" value="BLL6722 PROTEIN"/>
    <property type="match status" value="1"/>
</dbReference>
<evidence type="ECO:0000256" key="14">
    <source>
        <dbReference type="PIRSR" id="PIRSR000294-2"/>
    </source>
</evidence>
<evidence type="ECO:0000256" key="4">
    <source>
        <dbReference type="ARBA" id="ARBA00022617"/>
    </source>
</evidence>
<reference evidence="17" key="1">
    <citation type="submission" date="2019-04" db="EMBL/GenBank/DDBJ databases">
        <title>Complete genome sequence of Sphingomonas sp. W1-2-3.</title>
        <authorList>
            <person name="Im W.T."/>
        </authorList>
    </citation>
    <scope>NUCLEOTIDE SEQUENCE [LARGE SCALE GENOMIC DNA]</scope>
    <source>
        <strain evidence="17">W1-2-3</strain>
    </source>
</reference>
<dbReference type="Pfam" id="PF03150">
    <property type="entry name" value="CCP_MauG"/>
    <property type="match status" value="1"/>
</dbReference>
<dbReference type="GO" id="GO:0046872">
    <property type="term" value="F:metal ion binding"/>
    <property type="evidence" value="ECO:0007669"/>
    <property type="project" value="UniProtKB-KW"/>
</dbReference>
<dbReference type="PROSITE" id="PS51007">
    <property type="entry name" value="CYTC"/>
    <property type="match status" value="1"/>
</dbReference>
<evidence type="ECO:0000256" key="3">
    <source>
        <dbReference type="ARBA" id="ARBA00022448"/>
    </source>
</evidence>
<dbReference type="Gene3D" id="1.10.760.10">
    <property type="entry name" value="Cytochrome c-like domain"/>
    <property type="match status" value="2"/>
</dbReference>
<dbReference type="AlphaFoldDB" id="A0A4D7C509"/>
<feature type="domain" description="Cytochrome c" evidence="15">
    <location>
        <begin position="169"/>
        <end position="288"/>
    </location>
</feature>
<gene>
    <name evidence="16" type="ORF">E6W36_00340</name>
</gene>
<keyword evidence="7" id="KW-0574">Periplasm</keyword>
<dbReference type="PIRSF" id="PIRSF000294">
    <property type="entry name" value="Cytochrome-c_peroxidase"/>
    <property type="match status" value="1"/>
</dbReference>
<evidence type="ECO:0000256" key="8">
    <source>
        <dbReference type="ARBA" id="ARBA00022982"/>
    </source>
</evidence>